<evidence type="ECO:0000256" key="1">
    <source>
        <dbReference type="SAM" id="MobiDB-lite"/>
    </source>
</evidence>
<feature type="region of interest" description="Disordered" evidence="1">
    <location>
        <begin position="1"/>
        <end position="22"/>
    </location>
</feature>
<feature type="compositionally biased region" description="Basic residues" evidence="1">
    <location>
        <begin position="356"/>
        <end position="371"/>
    </location>
</feature>
<accession>A0ABN5PQT0</accession>
<dbReference type="SUPFAM" id="SSF111331">
    <property type="entry name" value="NAD kinase/diacylglycerol kinase-like"/>
    <property type="match status" value="1"/>
</dbReference>
<evidence type="ECO:0000313" key="3">
    <source>
        <dbReference type="EMBL" id="AYD90706.1"/>
    </source>
</evidence>
<keyword evidence="4" id="KW-1185">Reference proteome</keyword>
<feature type="compositionally biased region" description="Low complexity" evidence="1">
    <location>
        <begin position="189"/>
        <end position="207"/>
    </location>
</feature>
<evidence type="ECO:0000259" key="2">
    <source>
        <dbReference type="PROSITE" id="PS50146"/>
    </source>
</evidence>
<sequence>MDVNDDKGATSPGTRCVSHEAHPSPGLLCSLPHGRRSPRSPLACVVANPSKQKVTDAVRDLLDTTLCEAGYRRPVWLETTTSETGATQARLAVASGAALVVAAGGDGTVRSVAAGLAGTGVEMGILPTGTANLAARNLRLPVGDLSAAARLVAHGTSRPTDLAWVRTDPADEPGSHPALTGPVLPGMRSSTHSPAPAGSGGALSALTARRETQPAQAEVDDGVPPDQASTFSRSGSRRASGAAPGTDAAAAPLSLSSPRGMGTPLPGTGARLHGGVGDRLRRRAGRLHSPRPQGPDRMGAYALAAVENLRFPRMDLVLSLGSPGAGGRWRGSPPAPCSSPTAACCQQGSRCCATPARRRPAGRGRHRHGRRCAGLELAGPAGPPTARGHLRQPHARHRARRAAPGQGRRRAREHPDAGRG</sequence>
<dbReference type="PROSITE" id="PS50146">
    <property type="entry name" value="DAGK"/>
    <property type="match status" value="1"/>
</dbReference>
<reference evidence="3 4" key="1">
    <citation type="submission" date="2018-09" db="EMBL/GenBank/DDBJ databases">
        <authorList>
            <person name="Li J."/>
        </authorList>
    </citation>
    <scope>NUCLEOTIDE SEQUENCE [LARGE SCALE GENOMIC DNA]</scope>
    <source>
        <strain evidence="3 4">2129</strain>
    </source>
</reference>
<dbReference type="InterPro" id="IPR016064">
    <property type="entry name" value="NAD/diacylglycerol_kinase_sf"/>
</dbReference>
<feature type="compositionally biased region" description="Low complexity" evidence="1">
    <location>
        <begin position="232"/>
        <end position="258"/>
    </location>
</feature>
<feature type="domain" description="DAGKc" evidence="2">
    <location>
        <begin position="38"/>
        <end position="169"/>
    </location>
</feature>
<proteinExistence type="predicted"/>
<protein>
    <recommendedName>
        <fullName evidence="2">DAGKc domain-containing protein</fullName>
    </recommendedName>
</protein>
<feature type="region of interest" description="Disordered" evidence="1">
    <location>
        <begin position="162"/>
        <end position="275"/>
    </location>
</feature>
<organism evidence="3 4">
    <name type="scientific">Actinomyces lilanjuaniae</name>
    <dbReference type="NCBI Taxonomy" id="2321394"/>
    <lineage>
        <taxon>Bacteria</taxon>
        <taxon>Bacillati</taxon>
        <taxon>Actinomycetota</taxon>
        <taxon>Actinomycetes</taxon>
        <taxon>Actinomycetales</taxon>
        <taxon>Actinomycetaceae</taxon>
        <taxon>Actinomyces</taxon>
    </lineage>
</organism>
<dbReference type="EMBL" id="CP032514">
    <property type="protein sequence ID" value="AYD90706.1"/>
    <property type="molecule type" value="Genomic_DNA"/>
</dbReference>
<dbReference type="InterPro" id="IPR001206">
    <property type="entry name" value="Diacylglycerol_kinase_cat_dom"/>
</dbReference>
<feature type="region of interest" description="Disordered" evidence="1">
    <location>
        <begin position="354"/>
        <end position="420"/>
    </location>
</feature>
<dbReference type="InterPro" id="IPR017438">
    <property type="entry name" value="ATP-NAD_kinase_N"/>
</dbReference>
<dbReference type="Gene3D" id="3.40.50.10330">
    <property type="entry name" value="Probable inorganic polyphosphate/atp-NAD kinase, domain 1"/>
    <property type="match status" value="1"/>
</dbReference>
<gene>
    <name evidence="3" type="ORF">D5R93_00615</name>
</gene>
<dbReference type="Proteomes" id="UP000273001">
    <property type="component" value="Chromosome"/>
</dbReference>
<dbReference type="Pfam" id="PF00781">
    <property type="entry name" value="DAGK_cat"/>
    <property type="match status" value="1"/>
</dbReference>
<evidence type="ECO:0000313" key="4">
    <source>
        <dbReference type="Proteomes" id="UP000273001"/>
    </source>
</evidence>
<name>A0ABN5PQT0_9ACTO</name>
<feature type="compositionally biased region" description="Basic residues" evidence="1">
    <location>
        <begin position="388"/>
        <end position="412"/>
    </location>
</feature>